<keyword evidence="2" id="KW-1185">Reference proteome</keyword>
<proteinExistence type="predicted"/>
<reference evidence="1 2" key="2">
    <citation type="journal article" date="2019" name="G3 (Bethesda)">
        <title>Hybrid Assembly of the Genome of the Entomopathogenic Nematode Steinernema carpocapsae Identifies the X-Chromosome.</title>
        <authorList>
            <person name="Serra L."/>
            <person name="Macchietto M."/>
            <person name="Macias-Munoz A."/>
            <person name="McGill C.J."/>
            <person name="Rodriguez I.M."/>
            <person name="Rodriguez B."/>
            <person name="Murad R."/>
            <person name="Mortazavi A."/>
        </authorList>
    </citation>
    <scope>NUCLEOTIDE SEQUENCE [LARGE SCALE GENOMIC DNA]</scope>
    <source>
        <strain evidence="1 2">ALL</strain>
    </source>
</reference>
<comment type="caution">
    <text evidence="1">The sequence shown here is derived from an EMBL/GenBank/DDBJ whole genome shotgun (WGS) entry which is preliminary data.</text>
</comment>
<accession>A0A4U5NUZ3</accession>
<dbReference type="Proteomes" id="UP000298663">
    <property type="component" value="Unassembled WGS sequence"/>
</dbReference>
<reference evidence="1 2" key="1">
    <citation type="journal article" date="2015" name="Genome Biol.">
        <title>Comparative genomics of Steinernema reveals deeply conserved gene regulatory networks.</title>
        <authorList>
            <person name="Dillman A.R."/>
            <person name="Macchietto M."/>
            <person name="Porter C.F."/>
            <person name="Rogers A."/>
            <person name="Williams B."/>
            <person name="Antoshechkin I."/>
            <person name="Lee M.M."/>
            <person name="Goodwin Z."/>
            <person name="Lu X."/>
            <person name="Lewis E.E."/>
            <person name="Goodrich-Blair H."/>
            <person name="Stock S.P."/>
            <person name="Adams B.J."/>
            <person name="Sternberg P.W."/>
            <person name="Mortazavi A."/>
        </authorList>
    </citation>
    <scope>NUCLEOTIDE SEQUENCE [LARGE SCALE GENOMIC DNA]</scope>
    <source>
        <strain evidence="1 2">ALL</strain>
    </source>
</reference>
<name>A0A4U5NUZ3_STECR</name>
<organism evidence="1 2">
    <name type="scientific">Steinernema carpocapsae</name>
    <name type="common">Entomopathogenic nematode</name>
    <dbReference type="NCBI Taxonomy" id="34508"/>
    <lineage>
        <taxon>Eukaryota</taxon>
        <taxon>Metazoa</taxon>
        <taxon>Ecdysozoa</taxon>
        <taxon>Nematoda</taxon>
        <taxon>Chromadorea</taxon>
        <taxon>Rhabditida</taxon>
        <taxon>Tylenchina</taxon>
        <taxon>Panagrolaimomorpha</taxon>
        <taxon>Strongyloidoidea</taxon>
        <taxon>Steinernematidae</taxon>
        <taxon>Steinernema</taxon>
    </lineage>
</organism>
<dbReference type="AlphaFoldDB" id="A0A4U5NUZ3"/>
<dbReference type="EMBL" id="AZBU02000003">
    <property type="protein sequence ID" value="TKR87001.1"/>
    <property type="molecule type" value="Genomic_DNA"/>
</dbReference>
<gene>
    <name evidence="1" type="ORF">L596_011485</name>
</gene>
<evidence type="ECO:0000313" key="1">
    <source>
        <dbReference type="EMBL" id="TKR87001.1"/>
    </source>
</evidence>
<evidence type="ECO:0000313" key="2">
    <source>
        <dbReference type="Proteomes" id="UP000298663"/>
    </source>
</evidence>
<protein>
    <submittedName>
        <fullName evidence="1">Uncharacterized protein</fullName>
    </submittedName>
</protein>
<sequence>MLISSHSRSLPRIVKQLTSVSLARIEMLSHDFSPGKQTIYSPSSVPGDRPIRRFRAAFAKPRCFSRDSERPAHHRSSLRTATLITPRRHLAASFEDYRRPAPGRRSSALSHPPPSPIPFAFLPPAAASPRRLLFRLLFYLFLANNGANSSELCSAVPARILSIGQIFVSNGLRMPRAGLFAETDFPSKQRNSLRRSLSGRNSEIRFYLFGVGWSRYSGVGCQFLGFWSLDSTVPNTD</sequence>